<accession>A0A1F6DAV4</accession>
<dbReference type="Proteomes" id="UP000176377">
    <property type="component" value="Unassembled WGS sequence"/>
</dbReference>
<comment type="caution">
    <text evidence="1">The sequence shown here is derived from an EMBL/GenBank/DDBJ whole genome shotgun (WGS) entry which is preliminary data.</text>
</comment>
<organism evidence="1 2">
    <name type="scientific">Candidatus Kaiserbacteria bacterium RIFCSPHIGHO2_01_FULL_56_24</name>
    <dbReference type="NCBI Taxonomy" id="1798487"/>
    <lineage>
        <taxon>Bacteria</taxon>
        <taxon>Candidatus Kaiseribacteriota</taxon>
    </lineage>
</organism>
<dbReference type="EMBL" id="MFLA01000032">
    <property type="protein sequence ID" value="OGG58501.1"/>
    <property type="molecule type" value="Genomic_DNA"/>
</dbReference>
<proteinExistence type="predicted"/>
<dbReference type="AlphaFoldDB" id="A0A1F6DAV4"/>
<reference evidence="1 2" key="1">
    <citation type="journal article" date="2016" name="Nat. Commun.">
        <title>Thousands of microbial genomes shed light on interconnected biogeochemical processes in an aquifer system.</title>
        <authorList>
            <person name="Anantharaman K."/>
            <person name="Brown C.T."/>
            <person name="Hug L.A."/>
            <person name="Sharon I."/>
            <person name="Castelle C.J."/>
            <person name="Probst A.J."/>
            <person name="Thomas B.C."/>
            <person name="Singh A."/>
            <person name="Wilkins M.J."/>
            <person name="Karaoz U."/>
            <person name="Brodie E.L."/>
            <person name="Williams K.H."/>
            <person name="Hubbard S.S."/>
            <person name="Banfield J.F."/>
        </authorList>
    </citation>
    <scope>NUCLEOTIDE SEQUENCE [LARGE SCALE GENOMIC DNA]</scope>
</reference>
<protein>
    <submittedName>
        <fullName evidence="1">Uncharacterized protein</fullName>
    </submittedName>
</protein>
<gene>
    <name evidence="1" type="ORF">A2765_02090</name>
</gene>
<sequence>MMPLNWKQFLKLVEEDKKKGGRPCGCGRNCGKTLEPRVDGERPTINGKEVNSDCYYAALDKEIDEHPIGVGRRLRP</sequence>
<evidence type="ECO:0000313" key="1">
    <source>
        <dbReference type="EMBL" id="OGG58501.1"/>
    </source>
</evidence>
<evidence type="ECO:0000313" key="2">
    <source>
        <dbReference type="Proteomes" id="UP000176377"/>
    </source>
</evidence>
<name>A0A1F6DAV4_9BACT</name>